<keyword evidence="2" id="KW-1133">Transmembrane helix</keyword>
<dbReference type="Proteomes" id="UP000652761">
    <property type="component" value="Unassembled WGS sequence"/>
</dbReference>
<evidence type="ECO:0000256" key="3">
    <source>
        <dbReference type="SAM" id="SignalP"/>
    </source>
</evidence>
<accession>A0A843XLZ0</accession>
<reference evidence="4" key="1">
    <citation type="submission" date="2017-07" db="EMBL/GenBank/DDBJ databases">
        <title>Taro Niue Genome Assembly and Annotation.</title>
        <authorList>
            <person name="Atibalentja N."/>
            <person name="Keating K."/>
            <person name="Fields C.J."/>
        </authorList>
    </citation>
    <scope>NUCLEOTIDE SEQUENCE</scope>
    <source>
        <strain evidence="4">Niue_2</strain>
        <tissue evidence="4">Leaf</tissue>
    </source>
</reference>
<feature type="transmembrane region" description="Helical" evidence="2">
    <location>
        <begin position="425"/>
        <end position="452"/>
    </location>
</feature>
<proteinExistence type="predicted"/>
<keyword evidence="3" id="KW-0732">Signal</keyword>
<comment type="caution">
    <text evidence="4">The sequence shown here is derived from an EMBL/GenBank/DDBJ whole genome shotgun (WGS) entry which is preliminary data.</text>
</comment>
<feature type="region of interest" description="Disordered" evidence="1">
    <location>
        <begin position="205"/>
        <end position="246"/>
    </location>
</feature>
<feature type="transmembrane region" description="Helical" evidence="2">
    <location>
        <begin position="37"/>
        <end position="57"/>
    </location>
</feature>
<feature type="transmembrane region" description="Helical" evidence="2">
    <location>
        <begin position="458"/>
        <end position="480"/>
    </location>
</feature>
<feature type="compositionally biased region" description="Low complexity" evidence="1">
    <location>
        <begin position="226"/>
        <end position="246"/>
    </location>
</feature>
<keyword evidence="5" id="KW-1185">Reference proteome</keyword>
<evidence type="ECO:0000256" key="2">
    <source>
        <dbReference type="SAM" id="Phobius"/>
    </source>
</evidence>
<feature type="signal peptide" evidence="3">
    <location>
        <begin position="1"/>
        <end position="27"/>
    </location>
</feature>
<feature type="transmembrane region" description="Helical" evidence="2">
    <location>
        <begin position="501"/>
        <end position="524"/>
    </location>
</feature>
<keyword evidence="2" id="KW-0472">Membrane</keyword>
<dbReference type="EMBL" id="NMUH01010076">
    <property type="protein sequence ID" value="MQM20689.1"/>
    <property type="molecule type" value="Genomic_DNA"/>
</dbReference>
<evidence type="ECO:0000256" key="1">
    <source>
        <dbReference type="SAM" id="MobiDB-lite"/>
    </source>
</evidence>
<organism evidence="4 5">
    <name type="scientific">Colocasia esculenta</name>
    <name type="common">Wild taro</name>
    <name type="synonym">Arum esculentum</name>
    <dbReference type="NCBI Taxonomy" id="4460"/>
    <lineage>
        <taxon>Eukaryota</taxon>
        <taxon>Viridiplantae</taxon>
        <taxon>Streptophyta</taxon>
        <taxon>Embryophyta</taxon>
        <taxon>Tracheophyta</taxon>
        <taxon>Spermatophyta</taxon>
        <taxon>Magnoliopsida</taxon>
        <taxon>Liliopsida</taxon>
        <taxon>Araceae</taxon>
        <taxon>Aroideae</taxon>
        <taxon>Colocasieae</taxon>
        <taxon>Colocasia</taxon>
    </lineage>
</organism>
<feature type="region of interest" description="Disordered" evidence="1">
    <location>
        <begin position="132"/>
        <end position="153"/>
    </location>
</feature>
<evidence type="ECO:0000313" key="4">
    <source>
        <dbReference type="EMBL" id="MQM20689.1"/>
    </source>
</evidence>
<gene>
    <name evidence="4" type="ORF">Taro_053716</name>
</gene>
<name>A0A843XLZ0_COLES</name>
<evidence type="ECO:0000313" key="5">
    <source>
        <dbReference type="Proteomes" id="UP000652761"/>
    </source>
</evidence>
<dbReference type="AlphaFoldDB" id="A0A843XLZ0"/>
<protein>
    <submittedName>
        <fullName evidence="4">Uncharacterized protein</fullName>
    </submittedName>
</protein>
<sequence length="570" mass="61266">MGRTPPPCPLPLPTLFLLLSPSPLSLSSSLSRAFALSLPELSLVFPSLLSLSFVVVLPQRRCSARRYTWWFWCLWLHRVFVPVCADLESLRCFAVCEVLEALSRYGLCRVLLVTEWVTDRIDFSGERTPGKGRLAISGNGADPSSLPSPSPDPLPSPLSLAALSVFLSLPRVRPLPPRALPRVSLAALSLVRCGAAAAPLLCSPPEEAPPPPLAASPPPGARARRTTCAGCSSVPPSPSSSSLPPGISAGGSYRRWIVGGDPSAAGAGAGPSPPSLPHLPALQRRCEEEGGDPWRSAPRSTWDLGGALRPAPPVHCAGRWPGFLCGALRQQTPPWAHLSSVLGRFRAVFCVLLLRLCRWAGPGLVAVWSSHVVVGPTWVGSDRAGLSSRESVLVFGRSALCRLWSAALAVVVVQQDSRGSCRRVAVVAVLHAWYVVADWLVLVEVFLVWRTVADKSSAMLLVVIGCAFGFMCSVVAERVYLRCGLHWCRPVVCGSGGRCPYFSYLCLLLALLCYGCFGVLPHLLELFVVVFVRVSPKTVCVDWLFGLFVPEEFSLDDSLSFLVEVLSMAV</sequence>
<feature type="chain" id="PRO_5033025546" evidence="3">
    <location>
        <begin position="28"/>
        <end position="570"/>
    </location>
</feature>
<feature type="compositionally biased region" description="Pro residues" evidence="1">
    <location>
        <begin position="206"/>
        <end position="220"/>
    </location>
</feature>
<keyword evidence="2" id="KW-0812">Transmembrane</keyword>